<dbReference type="Proteomes" id="UP000654075">
    <property type="component" value="Unassembled WGS sequence"/>
</dbReference>
<dbReference type="AlphaFoldDB" id="A0A813EIL6"/>
<feature type="non-terminal residue" evidence="1">
    <location>
        <position position="189"/>
    </location>
</feature>
<feature type="non-terminal residue" evidence="1">
    <location>
        <position position="1"/>
    </location>
</feature>
<sequence length="189" mass="21440">ADPTKNSGVDKEPKRKSFNRAALAAGTTCYFKALAKKARSSEHGLPSIFEPVMPWNRHAQDRVLYQERVLQAVRAKRFEWNPQETLALRQVLSAQLQEDAFRRLFVERSATLSATEKQDLLLEIMGPLRRSELEELMEEHGHALDWITVANKLKAQLGPLQLRPALSAACCRIRYLHEIEGGGRVPLTK</sequence>
<organism evidence="1 2">
    <name type="scientific">Polarella glacialis</name>
    <name type="common">Dinoflagellate</name>
    <dbReference type="NCBI Taxonomy" id="89957"/>
    <lineage>
        <taxon>Eukaryota</taxon>
        <taxon>Sar</taxon>
        <taxon>Alveolata</taxon>
        <taxon>Dinophyceae</taxon>
        <taxon>Suessiales</taxon>
        <taxon>Suessiaceae</taxon>
        <taxon>Polarella</taxon>
    </lineage>
</organism>
<protein>
    <submittedName>
        <fullName evidence="1">Uncharacterized protein</fullName>
    </submittedName>
</protein>
<gene>
    <name evidence="1" type="ORF">PGLA1383_LOCUS19252</name>
</gene>
<dbReference type="EMBL" id="CAJNNV010012642">
    <property type="protein sequence ID" value="CAE8600952.1"/>
    <property type="molecule type" value="Genomic_DNA"/>
</dbReference>
<comment type="caution">
    <text evidence="1">The sequence shown here is derived from an EMBL/GenBank/DDBJ whole genome shotgun (WGS) entry which is preliminary data.</text>
</comment>
<name>A0A813EIL6_POLGL</name>
<proteinExistence type="predicted"/>
<reference evidence="1" key="1">
    <citation type="submission" date="2021-02" db="EMBL/GenBank/DDBJ databases">
        <authorList>
            <person name="Dougan E. K."/>
            <person name="Rhodes N."/>
            <person name="Thang M."/>
            <person name="Chan C."/>
        </authorList>
    </citation>
    <scope>NUCLEOTIDE SEQUENCE</scope>
</reference>
<evidence type="ECO:0000313" key="2">
    <source>
        <dbReference type="Proteomes" id="UP000654075"/>
    </source>
</evidence>
<evidence type="ECO:0000313" key="1">
    <source>
        <dbReference type="EMBL" id="CAE8600952.1"/>
    </source>
</evidence>
<keyword evidence="2" id="KW-1185">Reference proteome</keyword>
<accession>A0A813EIL6</accession>